<sequence length="531" mass="59952">MKRYSLIIFLFAIIFASGCKKDFLNSQPLDRFSDEDVYKDSTLTGLFLNNLYAGIPTEFAGSMRDAFSDQLYSSGNVSIYQNTFAASTAPFGITGAYNTAYINIRRCNILIANIDRVPASAKFKNQTRDEARFLRALNYSYLINYFGAVPLITKAQDLDENLNVPRNSYEEIANFIVAEMDDINKGQFLAYKYAGANIGRITIGAALALKSRVLLYAASYNNNWQAAYNAAKDVIDITAKAGYGLYPNYEAMFYEANDNNVEVILDHQYKSNFQAYHVHHYNLPWGIVPPGPSALNQPTQNIVNEYEMSNGKMIGESGSGYDLNKPYENRDPRFYASILYDGSTWLGKTLNFLPGSNYNPSSAPLATGYALKKMQDPAFDPMVTTKSYGGGQNYILIRYAEILLNFAEAAYRIGQTEDARIYVNKVRKRPSVNMPDILPGEITLEKIMHERNIELAFEGTRLWDIRRWKMGPQLLGTPIKGITITQSGTNPRQYTEKTVLQRTFTDRLYLFPIYQAEVEKNPALLPNNPGW</sequence>
<keyword evidence="9" id="KW-1185">Reference proteome</keyword>
<dbReference type="InterPro" id="IPR012944">
    <property type="entry name" value="SusD_RagB_dom"/>
</dbReference>
<evidence type="ECO:0000259" key="7">
    <source>
        <dbReference type="Pfam" id="PF14322"/>
    </source>
</evidence>
<comment type="subcellular location">
    <subcellularLocation>
        <location evidence="1">Cell outer membrane</location>
    </subcellularLocation>
</comment>
<evidence type="ECO:0000259" key="6">
    <source>
        <dbReference type="Pfam" id="PF07980"/>
    </source>
</evidence>
<feature type="domain" description="SusD-like N-terminal" evidence="7">
    <location>
        <begin position="91"/>
        <end position="215"/>
    </location>
</feature>
<gene>
    <name evidence="8" type="ORF">SAMN04488101_103192</name>
</gene>
<dbReference type="EMBL" id="FWYB01000003">
    <property type="protein sequence ID" value="SMC80803.1"/>
    <property type="molecule type" value="Genomic_DNA"/>
</dbReference>
<evidence type="ECO:0000256" key="3">
    <source>
        <dbReference type="ARBA" id="ARBA00022729"/>
    </source>
</evidence>
<protein>
    <submittedName>
        <fullName evidence="8">Starch-binding associating with outer membrane</fullName>
    </submittedName>
</protein>
<evidence type="ECO:0000313" key="8">
    <source>
        <dbReference type="EMBL" id="SMC80803.1"/>
    </source>
</evidence>
<dbReference type="RefSeq" id="WP_084288970.1">
    <property type="nucleotide sequence ID" value="NZ_FWYB01000003.1"/>
</dbReference>
<dbReference type="GO" id="GO:0009279">
    <property type="term" value="C:cell outer membrane"/>
    <property type="evidence" value="ECO:0007669"/>
    <property type="project" value="UniProtKB-SubCell"/>
</dbReference>
<evidence type="ECO:0000256" key="4">
    <source>
        <dbReference type="ARBA" id="ARBA00023136"/>
    </source>
</evidence>
<dbReference type="PROSITE" id="PS51257">
    <property type="entry name" value="PROKAR_LIPOPROTEIN"/>
    <property type="match status" value="1"/>
</dbReference>
<comment type="similarity">
    <text evidence="2">Belongs to the SusD family.</text>
</comment>
<accession>A0A1W2C6L8</accession>
<dbReference type="STRING" id="475255.SAMN04488101_103192"/>
<keyword evidence="4" id="KW-0472">Membrane</keyword>
<reference evidence="8 9" key="1">
    <citation type="submission" date="2017-04" db="EMBL/GenBank/DDBJ databases">
        <authorList>
            <person name="Afonso C.L."/>
            <person name="Miller P.J."/>
            <person name="Scott M.A."/>
            <person name="Spackman E."/>
            <person name="Goraichik I."/>
            <person name="Dimitrov K.M."/>
            <person name="Suarez D.L."/>
            <person name="Swayne D.E."/>
        </authorList>
    </citation>
    <scope>NUCLEOTIDE SEQUENCE [LARGE SCALE GENOMIC DNA]</scope>
    <source>
        <strain evidence="8 9">DSM 19625</strain>
    </source>
</reference>
<dbReference type="CDD" id="cd08977">
    <property type="entry name" value="SusD"/>
    <property type="match status" value="1"/>
</dbReference>
<dbReference type="InterPro" id="IPR033985">
    <property type="entry name" value="SusD-like_N"/>
</dbReference>
<feature type="domain" description="RagB/SusD" evidence="6">
    <location>
        <begin position="262"/>
        <end position="531"/>
    </location>
</feature>
<evidence type="ECO:0000256" key="2">
    <source>
        <dbReference type="ARBA" id="ARBA00006275"/>
    </source>
</evidence>
<dbReference type="SUPFAM" id="SSF48452">
    <property type="entry name" value="TPR-like"/>
    <property type="match status" value="1"/>
</dbReference>
<dbReference type="InterPro" id="IPR011990">
    <property type="entry name" value="TPR-like_helical_dom_sf"/>
</dbReference>
<evidence type="ECO:0000313" key="9">
    <source>
        <dbReference type="Proteomes" id="UP000192678"/>
    </source>
</evidence>
<organism evidence="8 9">
    <name type="scientific">Pedobacter nyackensis</name>
    <dbReference type="NCBI Taxonomy" id="475255"/>
    <lineage>
        <taxon>Bacteria</taxon>
        <taxon>Pseudomonadati</taxon>
        <taxon>Bacteroidota</taxon>
        <taxon>Sphingobacteriia</taxon>
        <taxon>Sphingobacteriales</taxon>
        <taxon>Sphingobacteriaceae</taxon>
        <taxon>Pedobacter</taxon>
    </lineage>
</organism>
<keyword evidence="3" id="KW-0732">Signal</keyword>
<dbReference type="Proteomes" id="UP000192678">
    <property type="component" value="Unassembled WGS sequence"/>
</dbReference>
<proteinExistence type="inferred from homology"/>
<dbReference type="Pfam" id="PF07980">
    <property type="entry name" value="SusD_RagB"/>
    <property type="match status" value="1"/>
</dbReference>
<dbReference type="OrthoDB" id="5694214at2"/>
<evidence type="ECO:0000256" key="5">
    <source>
        <dbReference type="ARBA" id="ARBA00023237"/>
    </source>
</evidence>
<dbReference type="Gene3D" id="1.25.40.390">
    <property type="match status" value="1"/>
</dbReference>
<keyword evidence="5" id="KW-0998">Cell outer membrane</keyword>
<evidence type="ECO:0000256" key="1">
    <source>
        <dbReference type="ARBA" id="ARBA00004442"/>
    </source>
</evidence>
<name>A0A1W2C6L8_9SPHI</name>
<dbReference type="Pfam" id="PF14322">
    <property type="entry name" value="SusD-like_3"/>
    <property type="match status" value="1"/>
</dbReference>
<dbReference type="AlphaFoldDB" id="A0A1W2C6L8"/>